<evidence type="ECO:0000256" key="2">
    <source>
        <dbReference type="ARBA" id="ARBA00005992"/>
    </source>
</evidence>
<dbReference type="GO" id="GO:0016757">
    <property type="term" value="F:glycosyltransferase activity"/>
    <property type="evidence" value="ECO:0007669"/>
    <property type="project" value="UniProtKB-KW"/>
</dbReference>
<dbReference type="GO" id="GO:0008360">
    <property type="term" value="P:regulation of cell shape"/>
    <property type="evidence" value="ECO:0007669"/>
    <property type="project" value="UniProtKB-UniRule"/>
</dbReference>
<name>A0A7K1Y095_9SPHI</name>
<dbReference type="PANTHER" id="PTHR30582:SF24">
    <property type="entry name" value="L,D-TRANSPEPTIDASE ERFK_SRFK-RELATED"/>
    <property type="match status" value="1"/>
</dbReference>
<reference evidence="12 13" key="1">
    <citation type="submission" date="2019-11" db="EMBL/GenBank/DDBJ databases">
        <title>Pedobacter sp. HMF7056 Genome sequencing and assembly.</title>
        <authorList>
            <person name="Kang H."/>
            <person name="Kim H."/>
            <person name="Joh K."/>
        </authorList>
    </citation>
    <scope>NUCLEOTIDE SEQUENCE [LARGE SCALE GENOMIC DNA]</scope>
    <source>
        <strain evidence="12 13">HMF7056</strain>
    </source>
</reference>
<dbReference type="RefSeq" id="WP_160907622.1">
    <property type="nucleotide sequence ID" value="NZ_WVHS01000003.1"/>
</dbReference>
<dbReference type="InterPro" id="IPR005490">
    <property type="entry name" value="LD_TPept_cat_dom"/>
</dbReference>
<evidence type="ECO:0000256" key="4">
    <source>
        <dbReference type="ARBA" id="ARBA00022679"/>
    </source>
</evidence>
<evidence type="ECO:0000259" key="11">
    <source>
        <dbReference type="PROSITE" id="PS52029"/>
    </source>
</evidence>
<feature type="active site" description="Nucleophile" evidence="9">
    <location>
        <position position="272"/>
    </location>
</feature>
<comment type="caution">
    <text evidence="12">The sequence shown here is derived from an EMBL/GenBank/DDBJ whole genome shotgun (WGS) entry which is preliminary data.</text>
</comment>
<dbReference type="UniPathway" id="UPA00219"/>
<gene>
    <name evidence="12" type="ORF">GS398_15175</name>
</gene>
<organism evidence="12 13">
    <name type="scientific">Hufsiella ginkgonis</name>
    <dbReference type="NCBI Taxonomy" id="2695274"/>
    <lineage>
        <taxon>Bacteria</taxon>
        <taxon>Pseudomonadati</taxon>
        <taxon>Bacteroidota</taxon>
        <taxon>Sphingobacteriia</taxon>
        <taxon>Sphingobacteriales</taxon>
        <taxon>Sphingobacteriaceae</taxon>
        <taxon>Hufsiella</taxon>
    </lineage>
</organism>
<keyword evidence="5" id="KW-0378">Hydrolase</keyword>
<dbReference type="Pfam" id="PF03734">
    <property type="entry name" value="YkuD"/>
    <property type="match status" value="1"/>
</dbReference>
<evidence type="ECO:0000256" key="6">
    <source>
        <dbReference type="ARBA" id="ARBA00022960"/>
    </source>
</evidence>
<proteinExistence type="inferred from homology"/>
<dbReference type="InterPro" id="IPR038063">
    <property type="entry name" value="Transpep_catalytic_dom"/>
</dbReference>
<evidence type="ECO:0000256" key="5">
    <source>
        <dbReference type="ARBA" id="ARBA00022801"/>
    </source>
</evidence>
<keyword evidence="10" id="KW-0732">Signal</keyword>
<evidence type="ECO:0000256" key="7">
    <source>
        <dbReference type="ARBA" id="ARBA00022984"/>
    </source>
</evidence>
<dbReference type="AlphaFoldDB" id="A0A7K1Y095"/>
<dbReference type="GO" id="GO:0071555">
    <property type="term" value="P:cell wall organization"/>
    <property type="evidence" value="ECO:0007669"/>
    <property type="project" value="UniProtKB-UniRule"/>
</dbReference>
<comment type="pathway">
    <text evidence="1 9">Cell wall biogenesis; peptidoglycan biosynthesis.</text>
</comment>
<evidence type="ECO:0000313" key="13">
    <source>
        <dbReference type="Proteomes" id="UP000451233"/>
    </source>
</evidence>
<dbReference type="EMBL" id="WVHS01000003">
    <property type="protein sequence ID" value="MXV16643.1"/>
    <property type="molecule type" value="Genomic_DNA"/>
</dbReference>
<comment type="similarity">
    <text evidence="2">Belongs to the YkuD family.</text>
</comment>
<feature type="domain" description="L,D-TPase catalytic" evidence="11">
    <location>
        <begin position="165"/>
        <end position="298"/>
    </location>
</feature>
<keyword evidence="13" id="KW-1185">Reference proteome</keyword>
<keyword evidence="3" id="KW-0328">Glycosyltransferase</keyword>
<feature type="chain" id="PRO_5029613928" evidence="10">
    <location>
        <begin position="27"/>
        <end position="453"/>
    </location>
</feature>
<dbReference type="GO" id="GO:0005576">
    <property type="term" value="C:extracellular region"/>
    <property type="evidence" value="ECO:0007669"/>
    <property type="project" value="TreeGrafter"/>
</dbReference>
<dbReference type="InterPro" id="IPR050979">
    <property type="entry name" value="LD-transpeptidase"/>
</dbReference>
<protein>
    <submittedName>
        <fullName evidence="12">L,D-transpeptidase family protein</fullName>
    </submittedName>
</protein>
<feature type="signal peptide" evidence="10">
    <location>
        <begin position="1"/>
        <end position="26"/>
    </location>
</feature>
<dbReference type="PROSITE" id="PS51257">
    <property type="entry name" value="PROKAR_LIPOPROTEIN"/>
    <property type="match status" value="1"/>
</dbReference>
<dbReference type="GO" id="GO:0018104">
    <property type="term" value="P:peptidoglycan-protein cross-linking"/>
    <property type="evidence" value="ECO:0007669"/>
    <property type="project" value="TreeGrafter"/>
</dbReference>
<sequence length="453" mass="48739">MNKSKKYSTSVRAIGLALCIVLGLLAGCDNQNRTQNGSADKQADTVKQKASTDNIRNIGLTLPVLDALFFEDGFKADLKSRLQLTDQQILQLKTAASASVADLSEDGIDYLGSAREATRRSDEQIRTILGQEKADQLYQLVAERYAGGDVEGLFPTQPNAVPSDTRVVVNAPAFRMDVFQNGKLLKTYRVGIGYPEFPLPTGMRRAENIIFNPTWTPPDEPWVKGKVQAGKKVAAGSELNPLGPIKIPIGMPSLIHGGKEVSKLGNFASHGCVGLTDGQVQDFTGMLTQLAGKPMSMDSILGFEKSKRKTQSVKLEKPVLIELRYETIVAGGGSLHIYRDVYERGTNTLENATQVLKVYGVGYQSLSPQEKEALTNALNEMNLDSQGNPIVGNIEAAGDTTIKTKDGVAPGKVERAKKGKVTRAVAGRKEIAVPVAGLQGKGYPGPVNLDEGK</sequence>
<evidence type="ECO:0000256" key="10">
    <source>
        <dbReference type="SAM" id="SignalP"/>
    </source>
</evidence>
<dbReference type="SUPFAM" id="SSF141523">
    <property type="entry name" value="L,D-transpeptidase catalytic domain-like"/>
    <property type="match status" value="1"/>
</dbReference>
<keyword evidence="4" id="KW-0808">Transferase</keyword>
<dbReference type="PANTHER" id="PTHR30582">
    <property type="entry name" value="L,D-TRANSPEPTIDASE"/>
    <property type="match status" value="1"/>
</dbReference>
<feature type="active site" description="Proton donor/acceptor" evidence="9">
    <location>
        <position position="256"/>
    </location>
</feature>
<dbReference type="CDD" id="cd16913">
    <property type="entry name" value="YkuD_like"/>
    <property type="match status" value="1"/>
</dbReference>
<evidence type="ECO:0000256" key="8">
    <source>
        <dbReference type="ARBA" id="ARBA00023316"/>
    </source>
</evidence>
<dbReference type="Gene3D" id="2.40.440.10">
    <property type="entry name" value="L,D-transpeptidase catalytic domain-like"/>
    <property type="match status" value="1"/>
</dbReference>
<accession>A0A7K1Y095</accession>
<dbReference type="GO" id="GO:0071972">
    <property type="term" value="F:peptidoglycan L,D-transpeptidase activity"/>
    <property type="evidence" value="ECO:0007669"/>
    <property type="project" value="TreeGrafter"/>
</dbReference>
<evidence type="ECO:0000256" key="9">
    <source>
        <dbReference type="PROSITE-ProRule" id="PRU01373"/>
    </source>
</evidence>
<keyword evidence="8 9" id="KW-0961">Cell wall biogenesis/degradation</keyword>
<evidence type="ECO:0000256" key="1">
    <source>
        <dbReference type="ARBA" id="ARBA00004752"/>
    </source>
</evidence>
<evidence type="ECO:0000313" key="12">
    <source>
        <dbReference type="EMBL" id="MXV16643.1"/>
    </source>
</evidence>
<dbReference type="Proteomes" id="UP000451233">
    <property type="component" value="Unassembled WGS sequence"/>
</dbReference>
<evidence type="ECO:0000256" key="3">
    <source>
        <dbReference type="ARBA" id="ARBA00022676"/>
    </source>
</evidence>
<dbReference type="PROSITE" id="PS52029">
    <property type="entry name" value="LD_TPASE"/>
    <property type="match status" value="1"/>
</dbReference>
<keyword evidence="7 9" id="KW-0573">Peptidoglycan synthesis</keyword>
<keyword evidence="6 9" id="KW-0133">Cell shape</keyword>